<reference evidence="1" key="1">
    <citation type="submission" date="2018-12" db="EMBL/GenBank/DDBJ databases">
        <authorList>
            <person name="Ashton P.M."/>
            <person name="Dallman T."/>
            <person name="Nair S."/>
            <person name="De Pinna E."/>
            <person name="Peters T."/>
            <person name="Grant K."/>
        </authorList>
    </citation>
    <scope>NUCLEOTIDE SEQUENCE</scope>
    <source>
        <strain evidence="1">650060</strain>
    </source>
</reference>
<evidence type="ECO:0000313" key="1">
    <source>
        <dbReference type="EMBL" id="ECA3795582.1"/>
    </source>
</evidence>
<dbReference type="PANTHER" id="PTHR30432">
    <property type="entry name" value="TRANSCRIPTIONAL REGULATOR MODE"/>
    <property type="match status" value="1"/>
</dbReference>
<dbReference type="InterPro" id="IPR051815">
    <property type="entry name" value="Molybdate_resp_trans_reg"/>
</dbReference>
<dbReference type="SUPFAM" id="SSF46785">
    <property type="entry name" value="Winged helix' DNA-binding domain"/>
    <property type="match status" value="1"/>
</dbReference>
<sequence length="124" mass="13398">MKKDTFKSGVILVRPRIYINDNISLGPGKIDLLRAIDGFHSLSAAAKDLGIPYKRAWLLIDTLNKGIGKPVVMTSTGGSKGGGTVLTPLGQDLLAWYDNAEASLNEQSKQDLQKLEKIIFGGGW</sequence>
<gene>
    <name evidence="1" type="ORF">EKG95_28175</name>
</gene>
<protein>
    <submittedName>
        <fullName evidence="1">LysR family transcriptional regulator</fullName>
    </submittedName>
</protein>
<dbReference type="PANTHER" id="PTHR30432:SF1">
    <property type="entry name" value="DNA-BINDING TRANSCRIPTIONAL DUAL REGULATOR MODE"/>
    <property type="match status" value="1"/>
</dbReference>
<dbReference type="InterPro" id="IPR036390">
    <property type="entry name" value="WH_DNA-bd_sf"/>
</dbReference>
<proteinExistence type="predicted"/>
<comment type="caution">
    <text evidence="1">The sequence shown here is derived from an EMBL/GenBank/DDBJ whole genome shotgun (WGS) entry which is preliminary data.</text>
</comment>
<dbReference type="EMBL" id="AAHUDZ010000126">
    <property type="protein sequence ID" value="ECA3795582.1"/>
    <property type="molecule type" value="Genomic_DNA"/>
</dbReference>
<organism evidence="1">
    <name type="scientific">Salmonella enterica subsp. enterica serovar Aqua</name>
    <dbReference type="NCBI Taxonomy" id="1302615"/>
    <lineage>
        <taxon>Bacteria</taxon>
        <taxon>Pseudomonadati</taxon>
        <taxon>Pseudomonadota</taxon>
        <taxon>Gammaproteobacteria</taxon>
        <taxon>Enterobacterales</taxon>
        <taxon>Enterobacteriaceae</taxon>
        <taxon>Salmonella</taxon>
    </lineage>
</organism>
<accession>A0A5X6ESP8</accession>
<dbReference type="InterPro" id="IPR036388">
    <property type="entry name" value="WH-like_DNA-bd_sf"/>
</dbReference>
<dbReference type="Gene3D" id="1.10.10.10">
    <property type="entry name" value="Winged helix-like DNA-binding domain superfamily/Winged helix DNA-binding domain"/>
    <property type="match status" value="1"/>
</dbReference>
<dbReference type="AlphaFoldDB" id="A0A5X6ESP8"/>
<name>A0A5X6ESP8_SALET</name>